<name>A0A1M5Q595_9EURY</name>
<organism evidence="7 8">
    <name type="scientific">Halobaculum gomorrense</name>
    <dbReference type="NCBI Taxonomy" id="43928"/>
    <lineage>
        <taxon>Archaea</taxon>
        <taxon>Methanobacteriati</taxon>
        <taxon>Methanobacteriota</taxon>
        <taxon>Stenosarchaea group</taxon>
        <taxon>Halobacteria</taxon>
        <taxon>Halobacteriales</taxon>
        <taxon>Haloferacaceae</taxon>
        <taxon>Halobaculum</taxon>
    </lineage>
</organism>
<keyword evidence="4" id="KW-0663">Pyridoxal phosphate</keyword>
<dbReference type="PANTHER" id="PTHR43586:SF8">
    <property type="entry name" value="CYSTEINE DESULFURASE 1, CHLOROPLASTIC"/>
    <property type="match status" value="1"/>
</dbReference>
<dbReference type="AlphaFoldDB" id="A0A1M5Q595"/>
<protein>
    <recommendedName>
        <fullName evidence="2">cysteine desulfurase</fullName>
        <ecNumber evidence="2">2.8.1.7</ecNumber>
    </recommendedName>
</protein>
<dbReference type="NCBIfam" id="TIGR01979">
    <property type="entry name" value="sufS"/>
    <property type="match status" value="1"/>
</dbReference>
<dbReference type="EMBL" id="FQWV01000004">
    <property type="protein sequence ID" value="SHH08981.1"/>
    <property type="molecule type" value="Genomic_DNA"/>
</dbReference>
<dbReference type="GO" id="GO:0006534">
    <property type="term" value="P:cysteine metabolic process"/>
    <property type="evidence" value="ECO:0007669"/>
    <property type="project" value="InterPro"/>
</dbReference>
<dbReference type="CDD" id="cd06453">
    <property type="entry name" value="SufS_like"/>
    <property type="match status" value="1"/>
</dbReference>
<evidence type="ECO:0000313" key="7">
    <source>
        <dbReference type="EMBL" id="SHH08981.1"/>
    </source>
</evidence>
<dbReference type="InterPro" id="IPR000192">
    <property type="entry name" value="Aminotrans_V_dom"/>
</dbReference>
<evidence type="ECO:0000256" key="1">
    <source>
        <dbReference type="ARBA" id="ARBA00001933"/>
    </source>
</evidence>
<evidence type="ECO:0000313" key="8">
    <source>
        <dbReference type="Proteomes" id="UP000184357"/>
    </source>
</evidence>
<dbReference type="Gene3D" id="3.90.1150.10">
    <property type="entry name" value="Aspartate Aminotransferase, domain 1"/>
    <property type="match status" value="1"/>
</dbReference>
<dbReference type="SUPFAM" id="SSF53383">
    <property type="entry name" value="PLP-dependent transferases"/>
    <property type="match status" value="1"/>
</dbReference>
<dbReference type="Gene3D" id="3.40.640.10">
    <property type="entry name" value="Type I PLP-dependent aspartate aminotransferase-like (Major domain)"/>
    <property type="match status" value="1"/>
</dbReference>
<dbReference type="STRING" id="43928.SAMN05443636_1742"/>
<dbReference type="GO" id="GO:0030170">
    <property type="term" value="F:pyridoxal phosphate binding"/>
    <property type="evidence" value="ECO:0007669"/>
    <property type="project" value="InterPro"/>
</dbReference>
<evidence type="ECO:0000256" key="3">
    <source>
        <dbReference type="ARBA" id="ARBA00022679"/>
    </source>
</evidence>
<dbReference type="InterPro" id="IPR015424">
    <property type="entry name" value="PyrdxlP-dep_Trfase"/>
</dbReference>
<dbReference type="GO" id="GO:0031071">
    <property type="term" value="F:cysteine desulfurase activity"/>
    <property type="evidence" value="ECO:0007669"/>
    <property type="project" value="UniProtKB-EC"/>
</dbReference>
<feature type="domain" description="Aminotransferase class V" evidence="6">
    <location>
        <begin position="45"/>
        <end position="415"/>
    </location>
</feature>
<reference evidence="7 8" key="1">
    <citation type="submission" date="2016-11" db="EMBL/GenBank/DDBJ databases">
        <authorList>
            <person name="Jaros S."/>
            <person name="Januszkiewicz K."/>
            <person name="Wedrychowicz H."/>
        </authorList>
    </citation>
    <scope>NUCLEOTIDE SEQUENCE [LARGE SCALE GENOMIC DNA]</scope>
    <source>
        <strain evidence="7 8">DSM 9297</strain>
    </source>
</reference>
<proteinExistence type="predicted"/>
<gene>
    <name evidence="7" type="ORF">SAMN05443636_1742</name>
</gene>
<dbReference type="InterPro" id="IPR015421">
    <property type="entry name" value="PyrdxlP-dep_Trfase_major"/>
</dbReference>
<evidence type="ECO:0000256" key="2">
    <source>
        <dbReference type="ARBA" id="ARBA00012239"/>
    </source>
</evidence>
<evidence type="ECO:0000259" key="6">
    <source>
        <dbReference type="Pfam" id="PF00266"/>
    </source>
</evidence>
<sequence>MEAPEQEPYPLDVEAVRADFPILQRKVGGDVTAPGEGEGDTKPLVYLDNAATSHTPDQVVDTIADYYRSYNSNVHRGIHQLSQEASTAYEHAHDRVAEFIGAEGREEVVFTKNTTEAENLVAYAWGLNELGPEDNVVLTEMEHHASLVTWQQIGKKTGADVRFIRVDDDGRLDMDHARDLVDDDTAMANVVHVSNTLGTVNPVAELADLVHDHDGLVFVDGAQSVPHMPVDVQAIDADFFAFSGHKMCGPTGIGVLYGKQHLLEEMQPYLYGGEMIRTVTYEDSEWEDLPWKFEAGTPVIAQGIALHAAIDYLEDLGMENVHAHEQLLAEYAYDRLTEYDDVNIYGPPGDDRAGLVAFNVDGVHAHDLSSILNDHGVAVRAGDHCTQPLHDKLDIAASARASFYVYNTREEIDELVEAVDDARQLFA</sequence>
<accession>A0A1M5Q595</accession>
<keyword evidence="8" id="KW-1185">Reference proteome</keyword>
<keyword evidence="3" id="KW-0808">Transferase</keyword>
<dbReference type="Pfam" id="PF00266">
    <property type="entry name" value="Aminotran_5"/>
    <property type="match status" value="1"/>
</dbReference>
<dbReference type="PANTHER" id="PTHR43586">
    <property type="entry name" value="CYSTEINE DESULFURASE"/>
    <property type="match status" value="1"/>
</dbReference>
<dbReference type="EC" id="2.8.1.7" evidence="2"/>
<comment type="cofactor">
    <cofactor evidence="1">
        <name>pyridoxal 5'-phosphate</name>
        <dbReference type="ChEBI" id="CHEBI:597326"/>
    </cofactor>
</comment>
<evidence type="ECO:0000256" key="4">
    <source>
        <dbReference type="ARBA" id="ARBA00022898"/>
    </source>
</evidence>
<comment type="catalytic activity">
    <reaction evidence="5">
        <text>(sulfur carrier)-H + L-cysteine = (sulfur carrier)-SH + L-alanine</text>
        <dbReference type="Rhea" id="RHEA:43892"/>
        <dbReference type="Rhea" id="RHEA-COMP:14737"/>
        <dbReference type="Rhea" id="RHEA-COMP:14739"/>
        <dbReference type="ChEBI" id="CHEBI:29917"/>
        <dbReference type="ChEBI" id="CHEBI:35235"/>
        <dbReference type="ChEBI" id="CHEBI:57972"/>
        <dbReference type="ChEBI" id="CHEBI:64428"/>
        <dbReference type="EC" id="2.8.1.7"/>
    </reaction>
</comment>
<evidence type="ECO:0000256" key="5">
    <source>
        <dbReference type="ARBA" id="ARBA00050776"/>
    </source>
</evidence>
<dbReference type="InterPro" id="IPR015422">
    <property type="entry name" value="PyrdxlP-dep_Trfase_small"/>
</dbReference>
<dbReference type="RefSeq" id="WP_073308573.1">
    <property type="nucleotide sequence ID" value="NZ_FQWV01000004.1"/>
</dbReference>
<dbReference type="OrthoDB" id="5817at2157"/>
<dbReference type="InterPro" id="IPR010970">
    <property type="entry name" value="Cys_dSase_SufS"/>
</dbReference>
<dbReference type="Proteomes" id="UP000184357">
    <property type="component" value="Unassembled WGS sequence"/>
</dbReference>